<protein>
    <recommendedName>
        <fullName evidence="4">FecR protein domain-containing protein</fullName>
    </recommendedName>
</protein>
<evidence type="ECO:0008006" key="4">
    <source>
        <dbReference type="Google" id="ProtNLM"/>
    </source>
</evidence>
<evidence type="ECO:0000256" key="1">
    <source>
        <dbReference type="SAM" id="MobiDB-lite"/>
    </source>
</evidence>
<gene>
    <name evidence="2" type="ORF">DO97_13560</name>
</gene>
<dbReference type="AlphaFoldDB" id="A0A098TJ61"/>
<dbReference type="RefSeq" id="WP_036535071.1">
    <property type="nucleotide sequence ID" value="NZ_JJML01000041.1"/>
</dbReference>
<dbReference type="Proteomes" id="UP000030170">
    <property type="component" value="Unassembled WGS sequence"/>
</dbReference>
<dbReference type="STRING" id="1497020.DO97_13560"/>
<feature type="region of interest" description="Disordered" evidence="1">
    <location>
        <begin position="167"/>
        <end position="205"/>
    </location>
</feature>
<dbReference type="EMBL" id="JJML01000041">
    <property type="protein sequence ID" value="KGF72042.1"/>
    <property type="molecule type" value="Genomic_DNA"/>
</dbReference>
<accession>A0A098TJ61</accession>
<organism evidence="2 3">
    <name type="scientific">Neosynechococcus sphagnicola sy1</name>
    <dbReference type="NCBI Taxonomy" id="1497020"/>
    <lineage>
        <taxon>Bacteria</taxon>
        <taxon>Bacillati</taxon>
        <taxon>Cyanobacteriota</taxon>
        <taxon>Cyanophyceae</taxon>
        <taxon>Neosynechococcales</taxon>
        <taxon>Neosynechococcaceae</taxon>
        <taxon>Neosynechococcus</taxon>
    </lineage>
</organism>
<reference evidence="2 3" key="1">
    <citation type="journal article" date="2014" name="Mol. Ecol.">
        <title>Evolution of Synechococcus.</title>
        <authorList>
            <person name="Dvorak P."/>
            <person name="Casamatta D."/>
            <person name="Hasler P."/>
            <person name="Poulickova A."/>
            <person name="Ondrej V."/>
            <person name="Sanges R."/>
        </authorList>
    </citation>
    <scope>NUCLEOTIDE SEQUENCE [LARGE SCALE GENOMIC DNA]</scope>
    <source>
        <strain evidence="2 3">CAUP A 1101</strain>
    </source>
</reference>
<sequence length="299" mass="31687">MGARCKQVLGSPPSKWRIGRFTFGLCLFLSLSLVFHVALQAQSAPVTQAQVTEILDGTQVFIQEKQAQLHDQASLGQRVRTGDSRAQLTFNTGAVGRLAKRSVLTVGKTCARLQQGVLLIDGAVQGCTSSVIAGVHGTTYVLEVDETGQEQVKVIEGQVVVTRIETPLPDADGPELAPGQSPPAPSPLATPSPSPESSPGTVEDSGANQVVLSAGEKVNVDRQGRLGLIQKLTEDDFVNLLTGALFEGFRGQLPGISRIKSSFESLFPGGRFPISIPGLDGSGFPNLPINIPRPRLPFF</sequence>
<name>A0A098TJ61_9CYAN</name>
<feature type="compositionally biased region" description="Pro residues" evidence="1">
    <location>
        <begin position="180"/>
        <end position="196"/>
    </location>
</feature>
<dbReference type="OrthoDB" id="574247at2"/>
<evidence type="ECO:0000313" key="3">
    <source>
        <dbReference type="Proteomes" id="UP000030170"/>
    </source>
</evidence>
<proteinExistence type="predicted"/>
<evidence type="ECO:0000313" key="2">
    <source>
        <dbReference type="EMBL" id="KGF72042.1"/>
    </source>
</evidence>
<comment type="caution">
    <text evidence="2">The sequence shown here is derived from an EMBL/GenBank/DDBJ whole genome shotgun (WGS) entry which is preliminary data.</text>
</comment>
<keyword evidence="3" id="KW-1185">Reference proteome</keyword>